<feature type="compositionally biased region" description="Polar residues" evidence="1">
    <location>
        <begin position="176"/>
        <end position="188"/>
    </location>
</feature>
<evidence type="ECO:0000313" key="3">
    <source>
        <dbReference type="Proteomes" id="UP000266234"/>
    </source>
</evidence>
<comment type="caution">
    <text evidence="2">The sequence shown here is derived from an EMBL/GenBank/DDBJ whole genome shotgun (WGS) entry which is preliminary data.</text>
</comment>
<organism evidence="2 3">
    <name type="scientific">Fusarium longipes</name>
    <dbReference type="NCBI Taxonomy" id="694270"/>
    <lineage>
        <taxon>Eukaryota</taxon>
        <taxon>Fungi</taxon>
        <taxon>Dikarya</taxon>
        <taxon>Ascomycota</taxon>
        <taxon>Pezizomycotina</taxon>
        <taxon>Sordariomycetes</taxon>
        <taxon>Hypocreomycetidae</taxon>
        <taxon>Hypocreales</taxon>
        <taxon>Nectriaceae</taxon>
        <taxon>Fusarium</taxon>
    </lineage>
</organism>
<reference evidence="2 3" key="1">
    <citation type="journal article" date="2018" name="PLoS Pathog.">
        <title>Evolution of structural diversity of trichothecenes, a family of toxins produced by plant pathogenic and entomopathogenic fungi.</title>
        <authorList>
            <person name="Proctor R.H."/>
            <person name="McCormick S.P."/>
            <person name="Kim H.S."/>
            <person name="Cardoza R.E."/>
            <person name="Stanley A.M."/>
            <person name="Lindo L."/>
            <person name="Kelly A."/>
            <person name="Brown D.W."/>
            <person name="Lee T."/>
            <person name="Vaughan M.M."/>
            <person name="Alexander N.J."/>
            <person name="Busman M."/>
            <person name="Gutierrez S."/>
        </authorList>
    </citation>
    <scope>NUCLEOTIDE SEQUENCE [LARGE SCALE GENOMIC DNA]</scope>
    <source>
        <strain evidence="2 3">NRRL 20695</strain>
    </source>
</reference>
<protein>
    <submittedName>
        <fullName evidence="2">Uncharacterized protein</fullName>
    </submittedName>
</protein>
<feature type="region of interest" description="Disordered" evidence="1">
    <location>
        <begin position="1"/>
        <end position="22"/>
    </location>
</feature>
<evidence type="ECO:0000256" key="1">
    <source>
        <dbReference type="SAM" id="MobiDB-lite"/>
    </source>
</evidence>
<dbReference type="OrthoDB" id="5078389at2759"/>
<keyword evidence="3" id="KW-1185">Reference proteome</keyword>
<accession>A0A395T284</accession>
<gene>
    <name evidence="2" type="ORF">FLONG3_3436</name>
</gene>
<dbReference type="EMBL" id="PXOG01000068">
    <property type="protein sequence ID" value="RGP78432.1"/>
    <property type="molecule type" value="Genomic_DNA"/>
</dbReference>
<name>A0A395T284_9HYPO</name>
<feature type="compositionally biased region" description="Polar residues" evidence="1">
    <location>
        <begin position="202"/>
        <end position="211"/>
    </location>
</feature>
<feature type="region of interest" description="Disordered" evidence="1">
    <location>
        <begin position="123"/>
        <end position="223"/>
    </location>
</feature>
<sequence>MPRAKKPPASWAPLPKTASNEEKDHWNQFIDQWTKQEEVLASEEEAWQKISLRLGKKATTNKIFNHFVGKTPTEDITWGHIVAAIILFGKNNVKSSTFGKRAQQKFPESSIVTMQYNTSGATLSDTTIVSRGPRGSSENPKTHNKGTSRKTGAKKDMEVAPPPNVPKPNRSGFFSKDTNNNASRSSRFTTHKLNNHIANMKRGNTINTNNEANKETVTNKDTK</sequence>
<feature type="compositionally biased region" description="Basic and acidic residues" evidence="1">
    <location>
        <begin position="212"/>
        <end position="223"/>
    </location>
</feature>
<feature type="compositionally biased region" description="Basic residues" evidence="1">
    <location>
        <begin position="142"/>
        <end position="152"/>
    </location>
</feature>
<evidence type="ECO:0000313" key="2">
    <source>
        <dbReference type="EMBL" id="RGP78432.1"/>
    </source>
</evidence>
<dbReference type="AlphaFoldDB" id="A0A395T284"/>
<dbReference type="Proteomes" id="UP000266234">
    <property type="component" value="Unassembled WGS sequence"/>
</dbReference>
<proteinExistence type="predicted"/>